<dbReference type="RefSeq" id="WP_149303497.1">
    <property type="nucleotide sequence ID" value="NZ_CP042910.1"/>
</dbReference>
<proteinExistence type="predicted"/>
<keyword evidence="1" id="KW-0472">Membrane</keyword>
<protein>
    <submittedName>
        <fullName evidence="3">Preprotein translocase subunit SecD</fullName>
    </submittedName>
</protein>
<reference evidence="3 4" key="1">
    <citation type="submission" date="2019-08" db="EMBL/GenBank/DDBJ databases">
        <title>Deep-cultivation of Planctomycetes and their phenomic and genomic characterization uncovers novel biology.</title>
        <authorList>
            <person name="Wiegand S."/>
            <person name="Jogler M."/>
            <person name="Boedeker C."/>
            <person name="Pinto D."/>
            <person name="Vollmers J."/>
            <person name="Rivas-Marin E."/>
            <person name="Kohn T."/>
            <person name="Peeters S.H."/>
            <person name="Heuer A."/>
            <person name="Rast P."/>
            <person name="Oberbeckmann S."/>
            <person name="Bunk B."/>
            <person name="Jeske O."/>
            <person name="Meyerdierks A."/>
            <person name="Storesund J.E."/>
            <person name="Kallscheuer N."/>
            <person name="Luecker S."/>
            <person name="Lage O.M."/>
            <person name="Pohl T."/>
            <person name="Merkel B.J."/>
            <person name="Hornburger P."/>
            <person name="Mueller R.-W."/>
            <person name="Bruemmer F."/>
            <person name="Labrenz M."/>
            <person name="Spormann A.M."/>
            <person name="Op den Camp H."/>
            <person name="Overmann J."/>
            <person name="Amann R."/>
            <person name="Jetten M.S.M."/>
            <person name="Mascher T."/>
            <person name="Medema M.H."/>
            <person name="Devos D.P."/>
            <person name="Kaster A.-K."/>
            <person name="Ovreas L."/>
            <person name="Rohde M."/>
            <person name="Galperin M.Y."/>
            <person name="Jogler C."/>
        </authorList>
    </citation>
    <scope>NUCLEOTIDE SEQUENCE [LARGE SCALE GENOMIC DNA]</scope>
    <source>
        <strain evidence="3 4">DSM 8797</strain>
    </source>
</reference>
<dbReference type="Gene3D" id="3.30.1360.200">
    <property type="match status" value="1"/>
</dbReference>
<sequence>MTEIEPTTETTAATPETRHMLAPLVHSLPVASVVYVFLILGFVLSTILFLVQLRYEVEPGILLIDSRSGRLVVFAHLARACAFLLLSLALHKYTDSLLRIRRNTPDALERFFKASRFLWNVLLISALLVVGFGIWSYDVSRDPSADFAVGSEKYLSNPEPDVQVEFYLAETSPGEGLEEHVIPATGDSIWLPQEPVLSNEHFLEAQINLDQYQNPTINVKLNQEGAALISKASQKHRSKPLAILVDGKIIMAPTIHDAVGSEFTISGSISLEEAERIARSLSRKQ</sequence>
<dbReference type="Proteomes" id="UP000322887">
    <property type="component" value="Chromosome"/>
</dbReference>
<gene>
    <name evidence="3" type="ORF">GmarT_56980</name>
</gene>
<evidence type="ECO:0000313" key="4">
    <source>
        <dbReference type="Proteomes" id="UP000322887"/>
    </source>
</evidence>
<evidence type="ECO:0000256" key="1">
    <source>
        <dbReference type="SAM" id="Phobius"/>
    </source>
</evidence>
<feature type="transmembrane region" description="Helical" evidence="1">
    <location>
        <begin position="117"/>
        <end position="137"/>
    </location>
</feature>
<dbReference type="GeneID" id="98650121"/>
<organism evidence="3 4">
    <name type="scientific">Gimesia maris</name>
    <dbReference type="NCBI Taxonomy" id="122"/>
    <lineage>
        <taxon>Bacteria</taxon>
        <taxon>Pseudomonadati</taxon>
        <taxon>Planctomycetota</taxon>
        <taxon>Planctomycetia</taxon>
        <taxon>Planctomycetales</taxon>
        <taxon>Planctomycetaceae</taxon>
        <taxon>Gimesia</taxon>
    </lineage>
</organism>
<dbReference type="Pfam" id="PF22599">
    <property type="entry name" value="SecDF_P1_head"/>
    <property type="match status" value="1"/>
</dbReference>
<accession>A0ABX5YVQ3</accession>
<name>A0ABX5YVQ3_9PLAN</name>
<feature type="domain" description="SecDF P1 head subdomain" evidence="2">
    <location>
        <begin position="186"/>
        <end position="281"/>
    </location>
</feature>
<keyword evidence="1" id="KW-0812">Transmembrane</keyword>
<feature type="transmembrane region" description="Helical" evidence="1">
    <location>
        <begin position="28"/>
        <end position="51"/>
    </location>
</feature>
<feature type="transmembrane region" description="Helical" evidence="1">
    <location>
        <begin position="71"/>
        <end position="91"/>
    </location>
</feature>
<dbReference type="EMBL" id="CP042910">
    <property type="protein sequence ID" value="QEG19791.1"/>
    <property type="molecule type" value="Genomic_DNA"/>
</dbReference>
<keyword evidence="4" id="KW-1185">Reference proteome</keyword>
<keyword evidence="1" id="KW-1133">Transmembrane helix</keyword>
<evidence type="ECO:0000259" key="2">
    <source>
        <dbReference type="Pfam" id="PF22599"/>
    </source>
</evidence>
<dbReference type="InterPro" id="IPR054384">
    <property type="entry name" value="SecDF_P1_head"/>
</dbReference>
<evidence type="ECO:0000313" key="3">
    <source>
        <dbReference type="EMBL" id="QEG19791.1"/>
    </source>
</evidence>